<evidence type="ECO:0000313" key="3">
    <source>
        <dbReference type="EMBL" id="MFG3189413.1"/>
    </source>
</evidence>
<gene>
    <name evidence="3" type="ORF">ACGFYS_10755</name>
</gene>
<evidence type="ECO:0000256" key="1">
    <source>
        <dbReference type="SAM" id="MobiDB-lite"/>
    </source>
</evidence>
<keyword evidence="4" id="KW-1185">Reference proteome</keyword>
<dbReference type="SMART" id="SM00564">
    <property type="entry name" value="PQQ"/>
    <property type="match status" value="6"/>
</dbReference>
<dbReference type="PANTHER" id="PTHR34512:SF30">
    <property type="entry name" value="OUTER MEMBRANE PROTEIN ASSEMBLY FACTOR BAMB"/>
    <property type="match status" value="1"/>
</dbReference>
<dbReference type="PROSITE" id="PS51318">
    <property type="entry name" value="TAT"/>
    <property type="match status" value="1"/>
</dbReference>
<organism evidence="3 4">
    <name type="scientific">Streptomyces omiyaensis</name>
    <dbReference type="NCBI Taxonomy" id="68247"/>
    <lineage>
        <taxon>Bacteria</taxon>
        <taxon>Bacillati</taxon>
        <taxon>Actinomycetota</taxon>
        <taxon>Actinomycetes</taxon>
        <taxon>Kitasatosporales</taxon>
        <taxon>Streptomycetaceae</taxon>
        <taxon>Streptomyces</taxon>
    </lineage>
</organism>
<dbReference type="EMBL" id="JBICZW010000005">
    <property type="protein sequence ID" value="MFG3189413.1"/>
    <property type="molecule type" value="Genomic_DNA"/>
</dbReference>
<protein>
    <submittedName>
        <fullName evidence="3">PQQ-binding-like beta-propeller repeat protein</fullName>
    </submittedName>
</protein>
<dbReference type="RefSeq" id="WP_392083824.1">
    <property type="nucleotide sequence ID" value="NZ_JBIBVA010000007.1"/>
</dbReference>
<feature type="compositionally biased region" description="Low complexity" evidence="1">
    <location>
        <begin position="39"/>
        <end position="55"/>
    </location>
</feature>
<comment type="caution">
    <text evidence="3">The sequence shown here is derived from an EMBL/GenBank/DDBJ whole genome shotgun (WGS) entry which is preliminary data.</text>
</comment>
<evidence type="ECO:0000313" key="4">
    <source>
        <dbReference type="Proteomes" id="UP001604282"/>
    </source>
</evidence>
<dbReference type="Proteomes" id="UP001604282">
    <property type="component" value="Unassembled WGS sequence"/>
</dbReference>
<accession>A0ABW7BQJ8</accession>
<feature type="domain" description="Pyrrolo-quinoline quinone repeat" evidence="2">
    <location>
        <begin position="108"/>
        <end position="256"/>
    </location>
</feature>
<feature type="region of interest" description="Disordered" evidence="1">
    <location>
        <begin position="39"/>
        <end position="74"/>
    </location>
</feature>
<dbReference type="SUPFAM" id="SSF50998">
    <property type="entry name" value="Quinoprotein alcohol dehydrogenase-like"/>
    <property type="match status" value="1"/>
</dbReference>
<dbReference type="Gene3D" id="2.130.10.10">
    <property type="entry name" value="YVTN repeat-like/Quinoprotein amine dehydrogenase"/>
    <property type="match status" value="2"/>
</dbReference>
<sequence>MERHEGRGVSRRTVLRRTGTGAGLAALGAGAWGCGPVEEPGAAASSAPSGTPSGAPAGGGEAFATPPPGTAPEPLWQRRTAGGALGMDALAVAGDVVLVSNDPLIGRSATTGAELWRRAEAAVPGARMLVRGGTLYLASARYDGDVVGLDPATGRETWRSRLGKRFAQPRPIAADEHRVYVLAGVLGKDFRVERNVVAAIDASTGKVAWQELRDAGTQEYGIAADAAGRYLVYTDYEENVTVRSTDTGRQLWTKKIGRSNSGRLAVHDGLVIVADAGRLRAFALADGAEKWSLASEEFTRFHGIGVLDGVLYAADSGHVVRAVDPATGRESWRTEALLDVAYPGQFAKVGTTLYAATELDDKGGILAFDARSGKLRWRYNDGSEALDQWYVAAAGTRLMALHGKRLTALPAV</sequence>
<reference evidence="3 4" key="1">
    <citation type="submission" date="2024-10" db="EMBL/GenBank/DDBJ databases">
        <title>The Natural Products Discovery Center: Release of the First 8490 Sequenced Strains for Exploring Actinobacteria Biosynthetic Diversity.</title>
        <authorList>
            <person name="Kalkreuter E."/>
            <person name="Kautsar S.A."/>
            <person name="Yang D."/>
            <person name="Bader C.D."/>
            <person name="Teijaro C.N."/>
            <person name="Fluegel L."/>
            <person name="Davis C.M."/>
            <person name="Simpson J.R."/>
            <person name="Lauterbach L."/>
            <person name="Steele A.D."/>
            <person name="Gui C."/>
            <person name="Meng S."/>
            <person name="Li G."/>
            <person name="Viehrig K."/>
            <person name="Ye F."/>
            <person name="Su P."/>
            <person name="Kiefer A.F."/>
            <person name="Nichols A."/>
            <person name="Cepeda A.J."/>
            <person name="Yan W."/>
            <person name="Fan B."/>
            <person name="Jiang Y."/>
            <person name="Adhikari A."/>
            <person name="Zheng C.-J."/>
            <person name="Schuster L."/>
            <person name="Cowan T.M."/>
            <person name="Smanski M.J."/>
            <person name="Chevrette M.G."/>
            <person name="De Carvalho L.P.S."/>
            <person name="Shen B."/>
        </authorList>
    </citation>
    <scope>NUCLEOTIDE SEQUENCE [LARGE SCALE GENOMIC DNA]</scope>
    <source>
        <strain evidence="3 4">NPDC048229</strain>
    </source>
</reference>
<dbReference type="InterPro" id="IPR018391">
    <property type="entry name" value="PQQ_b-propeller_rpt"/>
</dbReference>
<dbReference type="InterPro" id="IPR002372">
    <property type="entry name" value="PQQ_rpt_dom"/>
</dbReference>
<dbReference type="InterPro" id="IPR011047">
    <property type="entry name" value="Quinoprotein_ADH-like_sf"/>
</dbReference>
<proteinExistence type="predicted"/>
<dbReference type="Pfam" id="PF13360">
    <property type="entry name" value="PQQ_2"/>
    <property type="match status" value="1"/>
</dbReference>
<name>A0ABW7BQJ8_9ACTN</name>
<dbReference type="InterPro" id="IPR006311">
    <property type="entry name" value="TAT_signal"/>
</dbReference>
<dbReference type="PANTHER" id="PTHR34512">
    <property type="entry name" value="CELL SURFACE PROTEIN"/>
    <property type="match status" value="1"/>
</dbReference>
<dbReference type="InterPro" id="IPR015943">
    <property type="entry name" value="WD40/YVTN_repeat-like_dom_sf"/>
</dbReference>
<evidence type="ECO:0000259" key="2">
    <source>
        <dbReference type="Pfam" id="PF13360"/>
    </source>
</evidence>